<evidence type="ECO:0000256" key="1">
    <source>
        <dbReference type="SAM" id="Phobius"/>
    </source>
</evidence>
<organism evidence="2 3">
    <name type="scientific">Actinoallomurus vinaceus</name>
    <dbReference type="NCBI Taxonomy" id="1080074"/>
    <lineage>
        <taxon>Bacteria</taxon>
        <taxon>Bacillati</taxon>
        <taxon>Actinomycetota</taxon>
        <taxon>Actinomycetes</taxon>
        <taxon>Streptosporangiales</taxon>
        <taxon>Thermomonosporaceae</taxon>
        <taxon>Actinoallomurus</taxon>
    </lineage>
</organism>
<keyword evidence="1" id="KW-0472">Membrane</keyword>
<name>A0ABP8UG95_9ACTN</name>
<keyword evidence="3" id="KW-1185">Reference proteome</keyword>
<evidence type="ECO:0000313" key="3">
    <source>
        <dbReference type="Proteomes" id="UP001501442"/>
    </source>
</evidence>
<accession>A0ABP8UG95</accession>
<dbReference type="InterPro" id="IPR047789">
    <property type="entry name" value="CU044_5270-like"/>
</dbReference>
<protein>
    <recommendedName>
        <fullName evidence="4">CU044_5270 family protein</fullName>
    </recommendedName>
</protein>
<evidence type="ECO:0008006" key="4">
    <source>
        <dbReference type="Google" id="ProtNLM"/>
    </source>
</evidence>
<comment type="caution">
    <text evidence="2">The sequence shown here is derived from an EMBL/GenBank/DDBJ whole genome shotgun (WGS) entry which is preliminary data.</text>
</comment>
<gene>
    <name evidence="2" type="ORF">GCM10023196_059950</name>
</gene>
<dbReference type="Proteomes" id="UP001501442">
    <property type="component" value="Unassembled WGS sequence"/>
</dbReference>
<dbReference type="EMBL" id="BAABHK010000009">
    <property type="protein sequence ID" value="GAA4631254.1"/>
    <property type="molecule type" value="Genomic_DNA"/>
</dbReference>
<sequence>MDDLTTLRDAWDRPAPPSAAAHAAARAALLERASARGTAPVARRRLRLPRMGVRLAAVGALAVTIAAGVTVVQNLGGTDKNGHPRPVVPGLPGGSVADAQTVLYKAAERAQGRAFTPPRPGQWSYTETRYTSPGNPEIGAVQTPQSPLKTRVDRLWIRSDGRKIAFYRNGRFTISQPITSQTGSMPPDGYAASAALPRDPDALLALVAKKVPHATEAERQDNTFDILGGLLNKNAVLPPQLEATVYRALAKIPDVTLNREAVDVEGRPALAVSRVIEGWLRQEILLDRKTYALLGERSIAVKDHTGKGDDGSWAIKKGTIGVLSVRLAAGIVDKPGQRP</sequence>
<evidence type="ECO:0000313" key="2">
    <source>
        <dbReference type="EMBL" id="GAA4631254.1"/>
    </source>
</evidence>
<keyword evidence="1" id="KW-0812">Transmembrane</keyword>
<proteinExistence type="predicted"/>
<keyword evidence="1" id="KW-1133">Transmembrane helix</keyword>
<reference evidence="3" key="1">
    <citation type="journal article" date="2019" name="Int. J. Syst. Evol. Microbiol.">
        <title>The Global Catalogue of Microorganisms (GCM) 10K type strain sequencing project: providing services to taxonomists for standard genome sequencing and annotation.</title>
        <authorList>
            <consortium name="The Broad Institute Genomics Platform"/>
            <consortium name="The Broad Institute Genome Sequencing Center for Infectious Disease"/>
            <person name="Wu L."/>
            <person name="Ma J."/>
        </authorList>
    </citation>
    <scope>NUCLEOTIDE SEQUENCE [LARGE SCALE GENOMIC DNA]</scope>
    <source>
        <strain evidence="3">JCM 17939</strain>
    </source>
</reference>
<feature type="transmembrane region" description="Helical" evidence="1">
    <location>
        <begin position="53"/>
        <end position="72"/>
    </location>
</feature>
<dbReference type="NCBIfam" id="NF038083">
    <property type="entry name" value="CU044_5270_fam"/>
    <property type="match status" value="1"/>
</dbReference>